<keyword evidence="1" id="KW-0472">Membrane</keyword>
<reference evidence="3 4" key="1">
    <citation type="submission" date="2018-07" db="EMBL/GenBank/DDBJ databases">
        <title>Complete Genome and Methylome Analysis of Deinococcus wulumuqiensis NEB 479.</title>
        <authorList>
            <person name="Fomenkov A."/>
            <person name="Luyten Y."/>
            <person name="Vincze T."/>
            <person name="Anton B.P."/>
            <person name="Clark T."/>
            <person name="Roberts R.J."/>
            <person name="Morgan R.D."/>
        </authorList>
    </citation>
    <scope>NUCLEOTIDE SEQUENCE [LARGE SCALE GENOMIC DNA]</scope>
    <source>
        <strain evidence="3 4">NEB 479</strain>
    </source>
</reference>
<keyword evidence="1" id="KW-1133">Transmembrane helix</keyword>
<evidence type="ECO:0000259" key="2">
    <source>
        <dbReference type="Pfam" id="PF10882"/>
    </source>
</evidence>
<dbReference type="KEGG" id="dwu:DVJ83_00940"/>
<feature type="domain" description="Bacterial Pleckstrin homology" evidence="2">
    <location>
        <begin position="182"/>
        <end position="270"/>
    </location>
</feature>
<dbReference type="InterPro" id="IPR027783">
    <property type="entry name" value="Bacterial_PH-related"/>
</dbReference>
<evidence type="ECO:0000256" key="1">
    <source>
        <dbReference type="SAM" id="Phobius"/>
    </source>
</evidence>
<evidence type="ECO:0000313" key="3">
    <source>
        <dbReference type="EMBL" id="AXG97969.1"/>
    </source>
</evidence>
<keyword evidence="1" id="KW-0812">Transmembrane</keyword>
<proteinExistence type="predicted"/>
<dbReference type="AlphaFoldDB" id="A0A345IE47"/>
<accession>A0A345IE47</accession>
<name>A0A345IE47_9DEIO</name>
<dbReference type="EMBL" id="CP031158">
    <property type="protein sequence ID" value="AXG97969.1"/>
    <property type="molecule type" value="Genomic_DNA"/>
</dbReference>
<evidence type="ECO:0000313" key="4">
    <source>
        <dbReference type="Proteomes" id="UP000253744"/>
    </source>
</evidence>
<sequence>MSAKLPSPAALAPVQVPTPKWWPFLRAALVLLTLWPVLLVFAPSVLQVPKYEVSGGQIVARSIASSTVIPAGTPVEAVTLHLSKTVGTAGAGYSAGRFASERGEVAVYGNDSRTGLLFGTRPPTFITPADPEGLLRAWRGGEAATFRPAPVPLTRQLWPLLFLLPALGVIVALFFWKPSVTYLLSGDTLIVKTRASTTTFPRQETRASLTSEPLGARLFGTGMPGYHTGSFATRSGNVQAAATSARPVQALLLEHGGKRYYLTPSDPAALAAWFGQG</sequence>
<feature type="transmembrane region" description="Helical" evidence="1">
    <location>
        <begin position="21"/>
        <end position="42"/>
    </location>
</feature>
<dbReference type="Pfam" id="PF10882">
    <property type="entry name" value="bPH_5"/>
    <property type="match status" value="1"/>
</dbReference>
<feature type="transmembrane region" description="Helical" evidence="1">
    <location>
        <begin position="157"/>
        <end position="176"/>
    </location>
</feature>
<dbReference type="RefSeq" id="WP_114671066.1">
    <property type="nucleotide sequence ID" value="NZ_CP031158.1"/>
</dbReference>
<protein>
    <recommendedName>
        <fullName evidence="2">Bacterial Pleckstrin homology domain-containing protein</fullName>
    </recommendedName>
</protein>
<organism evidence="3 4">
    <name type="scientific">Deinococcus wulumuqiensis</name>
    <dbReference type="NCBI Taxonomy" id="980427"/>
    <lineage>
        <taxon>Bacteria</taxon>
        <taxon>Thermotogati</taxon>
        <taxon>Deinococcota</taxon>
        <taxon>Deinococci</taxon>
        <taxon>Deinococcales</taxon>
        <taxon>Deinococcaceae</taxon>
        <taxon>Deinococcus</taxon>
    </lineage>
</organism>
<gene>
    <name evidence="3" type="ORF">DVJ83_00940</name>
</gene>
<dbReference type="Proteomes" id="UP000253744">
    <property type="component" value="Chromosome"/>
</dbReference>